<dbReference type="CDD" id="cd00093">
    <property type="entry name" value="HTH_XRE"/>
    <property type="match status" value="1"/>
</dbReference>
<dbReference type="PROSITE" id="PS50943">
    <property type="entry name" value="HTH_CROC1"/>
    <property type="match status" value="1"/>
</dbReference>
<dbReference type="Gene3D" id="1.10.260.40">
    <property type="entry name" value="lambda repressor-like DNA-binding domains"/>
    <property type="match status" value="1"/>
</dbReference>
<evidence type="ECO:0000313" key="3">
    <source>
        <dbReference type="EMBL" id="NAS19940.1"/>
    </source>
</evidence>
<dbReference type="AlphaFoldDB" id="A0A6L9ETA2"/>
<dbReference type="SMART" id="SM00530">
    <property type="entry name" value="HTH_XRE"/>
    <property type="match status" value="1"/>
</dbReference>
<dbReference type="GO" id="GO:0003677">
    <property type="term" value="F:DNA binding"/>
    <property type="evidence" value="ECO:0007669"/>
    <property type="project" value="UniProtKB-KW"/>
</dbReference>
<gene>
    <name evidence="3" type="ORF">GND98_019505</name>
</gene>
<dbReference type="PANTHER" id="PTHR46558:SF4">
    <property type="entry name" value="DNA-BIDING PHAGE PROTEIN"/>
    <property type="match status" value="1"/>
</dbReference>
<evidence type="ECO:0000313" key="4">
    <source>
        <dbReference type="Proteomes" id="UP000474042"/>
    </source>
</evidence>
<dbReference type="InterPro" id="IPR010982">
    <property type="entry name" value="Lambda_DNA-bd_dom_sf"/>
</dbReference>
<dbReference type="PANTHER" id="PTHR46558">
    <property type="entry name" value="TRACRIPTIONAL REGULATORY PROTEIN-RELATED-RELATED"/>
    <property type="match status" value="1"/>
</dbReference>
<accession>A0A6L9ETA2</accession>
<protein>
    <submittedName>
        <fullName evidence="3">Helix-turn-helix domain-containing protein</fullName>
    </submittedName>
</protein>
<comment type="caution">
    <text evidence="3">The sequence shown here is derived from an EMBL/GenBank/DDBJ whole genome shotgun (WGS) entry which is preliminary data.</text>
</comment>
<feature type="domain" description="HTH cro/C1-type" evidence="2">
    <location>
        <begin position="12"/>
        <end position="66"/>
    </location>
</feature>
<dbReference type="SUPFAM" id="SSF47413">
    <property type="entry name" value="lambda repressor-like DNA-binding domains"/>
    <property type="match status" value="1"/>
</dbReference>
<dbReference type="EMBL" id="WOFV02000130">
    <property type="protein sequence ID" value="NAS19940.1"/>
    <property type="molecule type" value="Genomic_DNA"/>
</dbReference>
<proteinExistence type="predicted"/>
<dbReference type="InterPro" id="IPR001387">
    <property type="entry name" value="Cro/C1-type_HTH"/>
</dbReference>
<evidence type="ECO:0000259" key="2">
    <source>
        <dbReference type="PROSITE" id="PS50943"/>
    </source>
</evidence>
<keyword evidence="1" id="KW-0238">DNA-binding</keyword>
<organism evidence="3 4">
    <name type="scientific">Clostridium butyricum</name>
    <dbReference type="NCBI Taxonomy" id="1492"/>
    <lineage>
        <taxon>Bacteria</taxon>
        <taxon>Bacillati</taxon>
        <taxon>Bacillota</taxon>
        <taxon>Clostridia</taxon>
        <taxon>Eubacteriales</taxon>
        <taxon>Clostridiaceae</taxon>
        <taxon>Clostridium</taxon>
    </lineage>
</organism>
<name>A0A6L9ETA2_CLOBU</name>
<reference evidence="3 4" key="1">
    <citation type="submission" date="2020-01" db="EMBL/GenBank/DDBJ databases">
        <title>Genome sequence of a 1,3-propanediol producer, Clostridium butyricum S3.</title>
        <authorList>
            <person name="Zhou J."/>
        </authorList>
    </citation>
    <scope>NUCLEOTIDE SEQUENCE [LARGE SCALE GENOMIC DNA]</scope>
    <source>
        <strain evidence="3 4">S3</strain>
    </source>
</reference>
<dbReference type="Pfam" id="PF01381">
    <property type="entry name" value="HTH_3"/>
    <property type="match status" value="1"/>
</dbReference>
<dbReference type="Proteomes" id="UP000474042">
    <property type="component" value="Unassembled WGS sequence"/>
</dbReference>
<evidence type="ECO:0000256" key="1">
    <source>
        <dbReference type="ARBA" id="ARBA00023125"/>
    </source>
</evidence>
<sequence length="119" mass="13772">MEFDLKVLSVRIREERIKRNLTIEQLAEIINVSPSFLGLVERGDRGLSIEKLCKLAGVFGVSIDSLLRVYNEDVNSRYEKINVLLYNMDDNQLDFIANMIKLMKQYCKLSDINAKTNKE</sequence>